<evidence type="ECO:0000313" key="1">
    <source>
        <dbReference type="EMBL" id="ABR17523.1"/>
    </source>
</evidence>
<sequence>MSIRPIFLQAGCVESANQNGLWMSLYLWFNPSQSLFQSFTM</sequence>
<dbReference type="EMBL" id="EF677717">
    <property type="protein sequence ID" value="ABR17523.1"/>
    <property type="molecule type" value="mRNA"/>
</dbReference>
<protein>
    <submittedName>
        <fullName evidence="1">Uncharacterized protein</fullName>
    </submittedName>
</protein>
<reference evidence="1" key="1">
    <citation type="submission" date="2007-06" db="EMBL/GenBank/DDBJ databases">
        <title>Full length cDNA sequences from Sitka Spruce (Picea sitchensis).</title>
        <authorList>
            <person name="Ralph S.G."/>
            <person name="Chun H.E."/>
            <person name="Liao N."/>
            <person name="Ali J."/>
            <person name="Reid K."/>
            <person name="Kolosova N."/>
            <person name="Cooper N."/>
            <person name="Cullis C."/>
            <person name="Jancsik S."/>
            <person name="Moore R."/>
            <person name="Mayo M."/>
            <person name="Wagner S."/>
            <person name="Holt R.A."/>
            <person name="Jones S.J.M."/>
            <person name="Marra M.A."/>
            <person name="Ritland C.E."/>
            <person name="Ritland K."/>
            <person name="Bohlmann J."/>
        </authorList>
    </citation>
    <scope>NUCLEOTIDE SEQUENCE</scope>
    <source>
        <tissue evidence="1">Green portion of the leader tissue</tissue>
    </source>
</reference>
<name>B8LPE3_PICSI</name>
<accession>B8LPE3</accession>
<proteinExistence type="evidence at transcript level"/>
<dbReference type="AlphaFoldDB" id="B8LPE3"/>
<organism evidence="1">
    <name type="scientific">Picea sitchensis</name>
    <name type="common">Sitka spruce</name>
    <name type="synonym">Pinus sitchensis</name>
    <dbReference type="NCBI Taxonomy" id="3332"/>
    <lineage>
        <taxon>Eukaryota</taxon>
        <taxon>Viridiplantae</taxon>
        <taxon>Streptophyta</taxon>
        <taxon>Embryophyta</taxon>
        <taxon>Tracheophyta</taxon>
        <taxon>Spermatophyta</taxon>
        <taxon>Pinopsida</taxon>
        <taxon>Pinidae</taxon>
        <taxon>Conifers I</taxon>
        <taxon>Pinales</taxon>
        <taxon>Pinaceae</taxon>
        <taxon>Picea</taxon>
    </lineage>
</organism>